<dbReference type="InterPro" id="IPR012677">
    <property type="entry name" value="Nucleotide-bd_a/b_plait_sf"/>
</dbReference>
<feature type="domain" description="MEKHLA" evidence="2">
    <location>
        <begin position="75"/>
        <end position="111"/>
    </location>
</feature>
<dbReference type="PANTHER" id="PTHR45950">
    <property type="entry name" value="HOMEOBOX-LEUCINE ZIPPER PROTEIN ATHB-14"/>
    <property type="match status" value="1"/>
</dbReference>
<dbReference type="InterPro" id="IPR013978">
    <property type="entry name" value="MEKHLA"/>
</dbReference>
<dbReference type="GO" id="GO:0003700">
    <property type="term" value="F:DNA-binding transcription factor activity"/>
    <property type="evidence" value="ECO:0007669"/>
    <property type="project" value="InterPro"/>
</dbReference>
<dbReference type="Gene3D" id="3.30.70.330">
    <property type="match status" value="1"/>
</dbReference>
<dbReference type="GO" id="GO:0003676">
    <property type="term" value="F:nucleic acid binding"/>
    <property type="evidence" value="ECO:0007669"/>
    <property type="project" value="InterPro"/>
</dbReference>
<dbReference type="Proteomes" id="UP001295469">
    <property type="component" value="Chromosome C08"/>
</dbReference>
<feature type="domain" description="MEKHLA" evidence="2">
    <location>
        <begin position="126"/>
        <end position="161"/>
    </location>
</feature>
<dbReference type="SUPFAM" id="SSF54928">
    <property type="entry name" value="RNA-binding domain, RBD"/>
    <property type="match status" value="1"/>
</dbReference>
<reference evidence="3" key="1">
    <citation type="submission" date="2021-01" db="EMBL/GenBank/DDBJ databases">
        <authorList>
            <consortium name="Genoscope - CEA"/>
            <person name="William W."/>
        </authorList>
    </citation>
    <scope>NUCLEOTIDE SEQUENCE</scope>
</reference>
<name>A0A816VJT2_BRANA</name>
<sequence length="162" mass="18334">MAFLYTLLADLKLMSVDMLIIDEKPQISLQRFVFFCSQDRKSDVGTNLFIGNLDPDVDEKIVYDTFSTFGGTASNPMHQPVFMFANQAGLDMIETTLVALQDIALEKIFDESGICMLAFRNLFVYNGGHVTYEQAITWKVSDNDNSNNLHCLAFSFVNWSFV</sequence>
<dbReference type="EMBL" id="HG994372">
    <property type="protein sequence ID" value="CAF2114380.1"/>
    <property type="molecule type" value="Genomic_DNA"/>
</dbReference>
<keyword evidence="1" id="KW-0539">Nucleus</keyword>
<proteinExistence type="predicted"/>
<dbReference type="Pfam" id="PF08670">
    <property type="entry name" value="MEKHLA"/>
    <property type="match status" value="2"/>
</dbReference>
<evidence type="ECO:0000259" key="2">
    <source>
        <dbReference type="Pfam" id="PF08670"/>
    </source>
</evidence>
<dbReference type="Gramene" id="CDX82038">
    <property type="protein sequence ID" value="CDX82038"/>
    <property type="gene ID" value="GSBRNA2T00137021001"/>
</dbReference>
<accession>A0A816VJT2</accession>
<dbReference type="PANTHER" id="PTHR45950:SF10">
    <property type="entry name" value="HOMEOBOX-LEUCINE ZIPPER PROTEIN REVOLUTA"/>
    <property type="match status" value="1"/>
</dbReference>
<evidence type="ECO:0000256" key="1">
    <source>
        <dbReference type="ARBA" id="ARBA00023242"/>
    </source>
</evidence>
<evidence type="ECO:0000313" key="3">
    <source>
        <dbReference type="EMBL" id="CAF2114380.1"/>
    </source>
</evidence>
<organism evidence="3">
    <name type="scientific">Brassica napus</name>
    <name type="common">Rape</name>
    <dbReference type="NCBI Taxonomy" id="3708"/>
    <lineage>
        <taxon>Eukaryota</taxon>
        <taxon>Viridiplantae</taxon>
        <taxon>Streptophyta</taxon>
        <taxon>Embryophyta</taxon>
        <taxon>Tracheophyta</taxon>
        <taxon>Spermatophyta</taxon>
        <taxon>Magnoliopsida</taxon>
        <taxon>eudicotyledons</taxon>
        <taxon>Gunneridae</taxon>
        <taxon>Pentapetalae</taxon>
        <taxon>rosids</taxon>
        <taxon>malvids</taxon>
        <taxon>Brassicales</taxon>
        <taxon>Brassicaceae</taxon>
        <taxon>Brassiceae</taxon>
        <taxon>Brassica</taxon>
    </lineage>
</organism>
<dbReference type="InterPro" id="IPR044830">
    <property type="entry name" value="HD-Zip_III"/>
</dbReference>
<protein>
    <submittedName>
        <fullName evidence="3">(rape) hypothetical protein</fullName>
    </submittedName>
</protein>
<dbReference type="InterPro" id="IPR035979">
    <property type="entry name" value="RBD_domain_sf"/>
</dbReference>
<gene>
    <name evidence="3" type="ORF">DARMORV10_C08P41460.1</name>
</gene>
<dbReference type="AlphaFoldDB" id="A0A816VJT2"/>